<keyword evidence="9 18" id="KW-0472">Membrane</keyword>
<keyword evidence="21" id="KW-1185">Reference proteome</keyword>
<evidence type="ECO:0000256" key="7">
    <source>
        <dbReference type="ARBA" id="ARBA00022989"/>
    </source>
</evidence>
<comment type="similarity">
    <text evidence="3">Belongs to the VOPP1/ECOP family.</text>
</comment>
<evidence type="ECO:0000256" key="13">
    <source>
        <dbReference type="ARBA" id="ARBA00035628"/>
    </source>
</evidence>
<feature type="region of interest" description="Disordered" evidence="17">
    <location>
        <begin position="218"/>
        <end position="258"/>
    </location>
</feature>
<dbReference type="OrthoDB" id="6629737at2759"/>
<sequence length="258" mass="27560">MGSMVHIVSTTALIFVTLLDFICSVTAEICPSGIECDYNEHCCEDGCCAGENNYGYAYGYGFYNLWYFWFVIIMVMMTCCGACSYVKKRQYYMRQQEGLARSAHLTGTQVHHPPTTYGVHPSNLATPVGAFPGPPAYNEVTGKPDQFPKADYGYPNYGFAAPPYSPHEASMPPQSAAPAPDGTIPVHTTTADGTIPVQYPPSAAMPYPPSAAMAYPPPHAGVPTAATPDSVPTTAPPPYTPSVTSPPVLSTDQSNLVA</sequence>
<accession>A0A7M7RCR5</accession>
<feature type="compositionally biased region" description="Low complexity" evidence="17">
    <location>
        <begin position="241"/>
        <end position="251"/>
    </location>
</feature>
<evidence type="ECO:0000256" key="12">
    <source>
        <dbReference type="ARBA" id="ARBA00023329"/>
    </source>
</evidence>
<keyword evidence="10" id="KW-0804">Transcription</keyword>
<keyword evidence="4 18" id="KW-0812">Transmembrane</keyword>
<dbReference type="RefSeq" id="XP_782362.2">
    <property type="nucleotide sequence ID" value="XM_777269.5"/>
</dbReference>
<evidence type="ECO:0000256" key="16">
    <source>
        <dbReference type="ARBA" id="ARBA00046288"/>
    </source>
</evidence>
<dbReference type="GO" id="GO:0005765">
    <property type="term" value="C:lysosomal membrane"/>
    <property type="evidence" value="ECO:0007669"/>
    <property type="project" value="UniProtKB-SubCell"/>
</dbReference>
<evidence type="ECO:0000256" key="2">
    <source>
        <dbReference type="ARBA" id="ARBA00004656"/>
    </source>
</evidence>
<dbReference type="InterPro" id="IPR026229">
    <property type="entry name" value="VOPP1"/>
</dbReference>
<dbReference type="GO" id="GO:0031090">
    <property type="term" value="C:organelle membrane"/>
    <property type="evidence" value="ECO:0000318"/>
    <property type="project" value="GO_Central"/>
</dbReference>
<dbReference type="KEGG" id="spu:577010"/>
<dbReference type="PANTHER" id="PTHR14971:SF2">
    <property type="entry name" value="VESICULAR, OVEREXPRESSED IN CANCER, PROSURVIVAL PROTEIN 1"/>
    <property type="match status" value="1"/>
</dbReference>
<evidence type="ECO:0000256" key="3">
    <source>
        <dbReference type="ARBA" id="ARBA00006655"/>
    </source>
</evidence>
<evidence type="ECO:0000256" key="9">
    <source>
        <dbReference type="ARBA" id="ARBA00023136"/>
    </source>
</evidence>
<keyword evidence="8" id="KW-0805">Transcription regulation</keyword>
<dbReference type="Proteomes" id="UP000007110">
    <property type="component" value="Unassembled WGS sequence"/>
</dbReference>
<evidence type="ECO:0000256" key="6">
    <source>
        <dbReference type="ARBA" id="ARBA00022753"/>
    </source>
</evidence>
<reference evidence="20" key="2">
    <citation type="submission" date="2021-01" db="UniProtKB">
        <authorList>
            <consortium name="EnsemblMetazoa"/>
        </authorList>
    </citation>
    <scope>IDENTIFICATION</scope>
</reference>
<dbReference type="EnsemblMetazoa" id="XM_777269">
    <property type="protein sequence ID" value="XP_782362"/>
    <property type="gene ID" value="LOC577010"/>
</dbReference>
<evidence type="ECO:0000256" key="8">
    <source>
        <dbReference type="ARBA" id="ARBA00023015"/>
    </source>
</evidence>
<dbReference type="OMA" id="ISFWNLW"/>
<protein>
    <recommendedName>
        <fullName evidence="14">WW domain binding protein VOPP1</fullName>
    </recommendedName>
    <alternativeName>
        <fullName evidence="15">Vesicular, overexpressed in cancer, prosurvival protein 1</fullName>
    </alternativeName>
</protein>
<evidence type="ECO:0000256" key="5">
    <source>
        <dbReference type="ARBA" id="ARBA00022729"/>
    </source>
</evidence>
<dbReference type="GO" id="GO:0031902">
    <property type="term" value="C:late endosome membrane"/>
    <property type="evidence" value="ECO:0007669"/>
    <property type="project" value="UniProtKB-SubCell"/>
</dbReference>
<feature type="transmembrane region" description="Helical" evidence="18">
    <location>
        <begin position="66"/>
        <end position="86"/>
    </location>
</feature>
<keyword evidence="12" id="KW-0968">Cytoplasmic vesicle</keyword>
<proteinExistence type="inferred from homology"/>
<evidence type="ECO:0000256" key="17">
    <source>
        <dbReference type="SAM" id="MobiDB-lite"/>
    </source>
</evidence>
<dbReference type="Pfam" id="PF11669">
    <property type="entry name" value="WBP-1"/>
    <property type="match status" value="1"/>
</dbReference>
<evidence type="ECO:0000313" key="20">
    <source>
        <dbReference type="EnsemblMetazoa" id="XP_782362"/>
    </source>
</evidence>
<keyword evidence="6" id="KW-0967">Endosome</keyword>
<keyword evidence="11" id="KW-0458">Lysosome</keyword>
<dbReference type="InParanoid" id="A0A7M7RCR5"/>
<dbReference type="PANTHER" id="PTHR14971">
    <property type="entry name" value="VESICULAR, OVEREXPRESSED IN CANCER, PROSURVIVAL PROTEIN 1"/>
    <property type="match status" value="1"/>
</dbReference>
<comment type="subcellular location">
    <subcellularLocation>
        <location evidence="1">Cytoplasmic vesicle membrane</location>
    </subcellularLocation>
    <subcellularLocation>
        <location evidence="16">Endomembrane system</location>
        <topology evidence="16">Single-pass type I membrane protein</topology>
    </subcellularLocation>
    <subcellularLocation>
        <location evidence="13">Late endosome membrane</location>
        <topology evidence="13">Single-pass membrane protein</topology>
    </subcellularLocation>
    <subcellularLocation>
        <location evidence="2">Lysosome membrane</location>
    </subcellularLocation>
</comment>
<evidence type="ECO:0000256" key="14">
    <source>
        <dbReference type="ARBA" id="ARBA00035708"/>
    </source>
</evidence>
<evidence type="ECO:0000256" key="15">
    <source>
        <dbReference type="ARBA" id="ARBA00035715"/>
    </source>
</evidence>
<dbReference type="GeneID" id="577010"/>
<evidence type="ECO:0000256" key="4">
    <source>
        <dbReference type="ARBA" id="ARBA00022692"/>
    </source>
</evidence>
<organism evidence="20 21">
    <name type="scientific">Strongylocentrotus purpuratus</name>
    <name type="common">Purple sea urchin</name>
    <dbReference type="NCBI Taxonomy" id="7668"/>
    <lineage>
        <taxon>Eukaryota</taxon>
        <taxon>Metazoa</taxon>
        <taxon>Echinodermata</taxon>
        <taxon>Eleutherozoa</taxon>
        <taxon>Echinozoa</taxon>
        <taxon>Echinoidea</taxon>
        <taxon>Euechinoidea</taxon>
        <taxon>Echinacea</taxon>
        <taxon>Camarodonta</taxon>
        <taxon>Echinidea</taxon>
        <taxon>Strongylocentrotidae</taxon>
        <taxon>Strongylocentrotus</taxon>
    </lineage>
</organism>
<feature type="chain" id="PRO_5029504569" description="WW domain binding protein VOPP1" evidence="19">
    <location>
        <begin position="28"/>
        <end position="258"/>
    </location>
</feature>
<name>A0A7M7RCR5_STRPU</name>
<evidence type="ECO:0000256" key="19">
    <source>
        <dbReference type="SAM" id="SignalP"/>
    </source>
</evidence>
<evidence type="ECO:0000256" key="1">
    <source>
        <dbReference type="ARBA" id="ARBA00004156"/>
    </source>
</evidence>
<keyword evidence="7 18" id="KW-1133">Transmembrane helix</keyword>
<evidence type="ECO:0000256" key="18">
    <source>
        <dbReference type="SAM" id="Phobius"/>
    </source>
</evidence>
<feature type="signal peptide" evidence="19">
    <location>
        <begin position="1"/>
        <end position="27"/>
    </location>
</feature>
<dbReference type="InterPro" id="IPR021684">
    <property type="entry name" value="WBP1-like"/>
</dbReference>
<dbReference type="AlphaFoldDB" id="A0A7M7RCR5"/>
<evidence type="ECO:0000256" key="10">
    <source>
        <dbReference type="ARBA" id="ARBA00023163"/>
    </source>
</evidence>
<evidence type="ECO:0000256" key="11">
    <source>
        <dbReference type="ARBA" id="ARBA00023228"/>
    </source>
</evidence>
<reference evidence="21" key="1">
    <citation type="submission" date="2015-02" db="EMBL/GenBank/DDBJ databases">
        <title>Genome sequencing for Strongylocentrotus purpuratus.</title>
        <authorList>
            <person name="Murali S."/>
            <person name="Liu Y."/>
            <person name="Vee V."/>
            <person name="English A."/>
            <person name="Wang M."/>
            <person name="Skinner E."/>
            <person name="Han Y."/>
            <person name="Muzny D.M."/>
            <person name="Worley K.C."/>
            <person name="Gibbs R.A."/>
        </authorList>
    </citation>
    <scope>NUCLEOTIDE SEQUENCE</scope>
</reference>
<keyword evidence="5 19" id="KW-0732">Signal</keyword>
<evidence type="ECO:0000313" key="21">
    <source>
        <dbReference type="Proteomes" id="UP000007110"/>
    </source>
</evidence>